<dbReference type="GO" id="GO:0051011">
    <property type="term" value="F:microtubule minus-end binding"/>
    <property type="evidence" value="ECO:0007669"/>
    <property type="project" value="TreeGrafter"/>
</dbReference>
<keyword evidence="5 6" id="KW-0206">Cytoskeleton</keyword>
<dbReference type="PANTHER" id="PTHR19302">
    <property type="entry name" value="GAMMA TUBULIN COMPLEX PROTEIN"/>
    <property type="match status" value="1"/>
</dbReference>
<feature type="domain" description="Gamma tubulin complex component protein N-terminal" evidence="9">
    <location>
        <begin position="2"/>
        <end position="316"/>
    </location>
</feature>
<dbReference type="GO" id="GO:0051321">
    <property type="term" value="P:meiotic cell cycle"/>
    <property type="evidence" value="ECO:0007669"/>
    <property type="project" value="TreeGrafter"/>
</dbReference>
<dbReference type="GO" id="GO:0000278">
    <property type="term" value="P:mitotic cell cycle"/>
    <property type="evidence" value="ECO:0007669"/>
    <property type="project" value="TreeGrafter"/>
</dbReference>
<dbReference type="GO" id="GO:0007020">
    <property type="term" value="P:microtubule nucleation"/>
    <property type="evidence" value="ECO:0007669"/>
    <property type="project" value="InterPro"/>
</dbReference>
<keyword evidence="4 6" id="KW-0493">Microtubule</keyword>
<dbReference type="AlphaFoldDB" id="A0A6A6HPM8"/>
<comment type="similarity">
    <text evidence="2 6">Belongs to the TUBGCP family.</text>
</comment>
<dbReference type="InterPro" id="IPR040457">
    <property type="entry name" value="GCP_C"/>
</dbReference>
<dbReference type="GO" id="GO:0044732">
    <property type="term" value="C:mitotic spindle pole body"/>
    <property type="evidence" value="ECO:0007669"/>
    <property type="project" value="TreeGrafter"/>
</dbReference>
<organism evidence="10 11">
    <name type="scientific">Viridothelium virens</name>
    <name type="common">Speckled blister lichen</name>
    <name type="synonym">Trypethelium virens</name>
    <dbReference type="NCBI Taxonomy" id="1048519"/>
    <lineage>
        <taxon>Eukaryota</taxon>
        <taxon>Fungi</taxon>
        <taxon>Dikarya</taxon>
        <taxon>Ascomycota</taxon>
        <taxon>Pezizomycotina</taxon>
        <taxon>Dothideomycetes</taxon>
        <taxon>Dothideomycetes incertae sedis</taxon>
        <taxon>Trypetheliales</taxon>
        <taxon>Trypetheliaceae</taxon>
        <taxon>Viridothelium</taxon>
    </lineage>
</organism>
<dbReference type="GO" id="GO:0000930">
    <property type="term" value="C:gamma-tubulin complex"/>
    <property type="evidence" value="ECO:0007669"/>
    <property type="project" value="TreeGrafter"/>
</dbReference>
<dbReference type="Proteomes" id="UP000800092">
    <property type="component" value="Unassembled WGS sequence"/>
</dbReference>
<name>A0A6A6HPM8_VIRVR</name>
<reference evidence="10" key="1">
    <citation type="journal article" date="2020" name="Stud. Mycol.">
        <title>101 Dothideomycetes genomes: a test case for predicting lifestyles and emergence of pathogens.</title>
        <authorList>
            <person name="Haridas S."/>
            <person name="Albert R."/>
            <person name="Binder M."/>
            <person name="Bloem J."/>
            <person name="Labutti K."/>
            <person name="Salamov A."/>
            <person name="Andreopoulos B."/>
            <person name="Baker S."/>
            <person name="Barry K."/>
            <person name="Bills G."/>
            <person name="Bluhm B."/>
            <person name="Cannon C."/>
            <person name="Castanera R."/>
            <person name="Culley D."/>
            <person name="Daum C."/>
            <person name="Ezra D."/>
            <person name="Gonzalez J."/>
            <person name="Henrissat B."/>
            <person name="Kuo A."/>
            <person name="Liang C."/>
            <person name="Lipzen A."/>
            <person name="Lutzoni F."/>
            <person name="Magnuson J."/>
            <person name="Mondo S."/>
            <person name="Nolan M."/>
            <person name="Ohm R."/>
            <person name="Pangilinan J."/>
            <person name="Park H.-J."/>
            <person name="Ramirez L."/>
            <person name="Alfaro M."/>
            <person name="Sun H."/>
            <person name="Tritt A."/>
            <person name="Yoshinaga Y."/>
            <person name="Zwiers L.-H."/>
            <person name="Turgeon B."/>
            <person name="Goodwin S."/>
            <person name="Spatafora J."/>
            <person name="Crous P."/>
            <person name="Grigoriev I."/>
        </authorList>
    </citation>
    <scope>NUCLEOTIDE SEQUENCE</scope>
    <source>
        <strain evidence="10">Tuck. ex Michener</strain>
    </source>
</reference>
<keyword evidence="11" id="KW-1185">Reference proteome</keyword>
<dbReference type="Pfam" id="PF17681">
    <property type="entry name" value="GCP_N_terminal"/>
    <property type="match status" value="1"/>
</dbReference>
<evidence type="ECO:0000313" key="10">
    <source>
        <dbReference type="EMBL" id="KAF2240104.1"/>
    </source>
</evidence>
<dbReference type="Pfam" id="PF04130">
    <property type="entry name" value="GCP_C_terminal"/>
    <property type="match status" value="1"/>
</dbReference>
<dbReference type="InterPro" id="IPR042241">
    <property type="entry name" value="GCP_C_sf"/>
</dbReference>
<evidence type="ECO:0000256" key="4">
    <source>
        <dbReference type="ARBA" id="ARBA00022701"/>
    </source>
</evidence>
<evidence type="ECO:0000259" key="8">
    <source>
        <dbReference type="Pfam" id="PF04130"/>
    </source>
</evidence>
<evidence type="ECO:0000256" key="1">
    <source>
        <dbReference type="ARBA" id="ARBA00004267"/>
    </source>
</evidence>
<evidence type="ECO:0000256" key="5">
    <source>
        <dbReference type="ARBA" id="ARBA00023212"/>
    </source>
</evidence>
<dbReference type="OrthoDB" id="78652at2759"/>
<comment type="subcellular location">
    <subcellularLocation>
        <location evidence="1 6">Cytoplasm</location>
        <location evidence="1 6">Cytoskeleton</location>
        <location evidence="1 6">Microtubule organizing center</location>
    </subcellularLocation>
</comment>
<dbReference type="GO" id="GO:0000922">
    <property type="term" value="C:spindle pole"/>
    <property type="evidence" value="ECO:0007669"/>
    <property type="project" value="InterPro"/>
</dbReference>
<proteinExistence type="inferred from homology"/>
<dbReference type="EMBL" id="ML991771">
    <property type="protein sequence ID" value="KAF2240104.1"/>
    <property type="molecule type" value="Genomic_DNA"/>
</dbReference>
<evidence type="ECO:0000256" key="6">
    <source>
        <dbReference type="RuleBase" id="RU363050"/>
    </source>
</evidence>
<dbReference type="InterPro" id="IPR041470">
    <property type="entry name" value="GCP_N"/>
</dbReference>
<dbReference type="PANTHER" id="PTHR19302:SF27">
    <property type="entry name" value="GAMMA-TUBULIN COMPLEX COMPONENT 4"/>
    <property type="match status" value="1"/>
</dbReference>
<dbReference type="GO" id="GO:0031122">
    <property type="term" value="P:cytoplasmic microtubule organization"/>
    <property type="evidence" value="ECO:0007669"/>
    <property type="project" value="TreeGrafter"/>
</dbReference>
<dbReference type="Gene3D" id="1.20.120.1900">
    <property type="entry name" value="Gamma-tubulin complex, C-terminal domain"/>
    <property type="match status" value="1"/>
</dbReference>
<evidence type="ECO:0000313" key="11">
    <source>
        <dbReference type="Proteomes" id="UP000800092"/>
    </source>
</evidence>
<feature type="domain" description="Gamma tubulin complex component C-terminal" evidence="8">
    <location>
        <begin position="326"/>
        <end position="758"/>
    </location>
</feature>
<evidence type="ECO:0000256" key="3">
    <source>
        <dbReference type="ARBA" id="ARBA00022490"/>
    </source>
</evidence>
<evidence type="ECO:0000256" key="7">
    <source>
        <dbReference type="SAM" id="MobiDB-lite"/>
    </source>
</evidence>
<sequence>MLHEVLLSLSGHPSALLEAVKHQHVHDSQSQEALPSLSLPERDLLVSVARIADLHLQLDTHTKAISGSHRSVVCRAVATAIKSQHLSRFQDHVLEVERRILTRDSRSVGAYDIVPLASIVSEFEAWERRFQWLRDICTFMSPENKQHLRGSDEQPQCSSAQLINRLRKSLQTGYPDIQETANELTKVAETAWLRQLSTWVLYGRLPQDGPQDFCVQIQNSPTGSGGDFSIVPALLPKYVTSVTGSSILFIGKSLDQIRAYSHTMEEQSRSIGAAVELKLLHEHSQLLSEVKSPISAAQLSRAVSSIRLSLSRNTLQELLPLPKIVQHLRLLQEFFLLGRGEFASTLIIEADSHASIQDIQSSHHRKAPRNAAGVLPKEGELNAVLARTWSILSAMDEDGLDEDLELAQDLLRLNLPPQPQDLPVSPSEHSSDHQSNGKLFNDVLFSAPCVLTMQLPAPFDLFLSKSEVDVYTDINAYLIALRRAQLRLANLWKQTPLRRDHPHPLGPPASNLPYGQQTLRTRQERRRSRDNAMRKVWATCGAALFLVSEITSFFEGEIIQDSWQHFCRWITQSTESSLPRFAGQELSSSFTTQASITSLPQHKSTAPHDPETISTAHRTFLATLISSLLLADAKFTSELRALVTHIDGLIAYVTRLQAIQQSLDLEADEGVVDALTDYEKEERNTLLEIDRGRKRLDGGMKGVVGRLRELDAERMGRGAGFGITSMGKAQEVDSRDGGIQYEAWRGGGLDRLLMKLDFGSVTVEDQD</sequence>
<protein>
    <recommendedName>
        <fullName evidence="6">Spindle pole body component</fullName>
    </recommendedName>
</protein>
<dbReference type="GO" id="GO:0043015">
    <property type="term" value="F:gamma-tubulin binding"/>
    <property type="evidence" value="ECO:0007669"/>
    <property type="project" value="InterPro"/>
</dbReference>
<evidence type="ECO:0000256" key="2">
    <source>
        <dbReference type="ARBA" id="ARBA00010337"/>
    </source>
</evidence>
<feature type="non-terminal residue" evidence="10">
    <location>
        <position position="767"/>
    </location>
</feature>
<accession>A0A6A6HPM8</accession>
<evidence type="ECO:0000259" key="9">
    <source>
        <dbReference type="Pfam" id="PF17681"/>
    </source>
</evidence>
<keyword evidence="3 6" id="KW-0963">Cytoplasm</keyword>
<dbReference type="InterPro" id="IPR007259">
    <property type="entry name" value="GCP"/>
</dbReference>
<dbReference type="GO" id="GO:0051225">
    <property type="term" value="P:spindle assembly"/>
    <property type="evidence" value="ECO:0007669"/>
    <property type="project" value="TreeGrafter"/>
</dbReference>
<feature type="region of interest" description="Disordered" evidence="7">
    <location>
        <begin position="498"/>
        <end position="530"/>
    </location>
</feature>
<gene>
    <name evidence="10" type="ORF">EV356DRAFT_459062</name>
</gene>
<dbReference type="GO" id="GO:0005874">
    <property type="term" value="C:microtubule"/>
    <property type="evidence" value="ECO:0007669"/>
    <property type="project" value="UniProtKB-KW"/>
</dbReference>